<dbReference type="InterPro" id="IPR002885">
    <property type="entry name" value="PPR_rpt"/>
</dbReference>
<feature type="compositionally biased region" description="Basic and acidic residues" evidence="3">
    <location>
        <begin position="26"/>
        <end position="42"/>
    </location>
</feature>
<dbReference type="KEGG" id="acan:ACA1_337980"/>
<gene>
    <name evidence="5" type="ORF">ACA1_337980</name>
</gene>
<feature type="compositionally biased region" description="Low complexity" evidence="3">
    <location>
        <begin position="50"/>
        <end position="70"/>
    </location>
</feature>
<dbReference type="GeneID" id="14911358"/>
<accession>L8GFH8</accession>
<dbReference type="Pfam" id="PF17177">
    <property type="entry name" value="PPR_long"/>
    <property type="match status" value="1"/>
</dbReference>
<feature type="domain" description="PROP1-like PPR" evidence="4">
    <location>
        <begin position="383"/>
        <end position="509"/>
    </location>
</feature>
<dbReference type="RefSeq" id="XP_004332954.1">
    <property type="nucleotide sequence ID" value="XM_004332906.1"/>
</dbReference>
<dbReference type="PANTHER" id="PTHR47447">
    <property type="entry name" value="OS03G0856100 PROTEIN"/>
    <property type="match status" value="1"/>
</dbReference>
<name>L8GFH8_ACACF</name>
<dbReference type="VEuPathDB" id="AmoebaDB:ACA1_337980"/>
<evidence type="ECO:0000256" key="3">
    <source>
        <dbReference type="SAM" id="MobiDB-lite"/>
    </source>
</evidence>
<keyword evidence="6" id="KW-1185">Reference proteome</keyword>
<evidence type="ECO:0000256" key="1">
    <source>
        <dbReference type="ARBA" id="ARBA00022737"/>
    </source>
</evidence>
<dbReference type="OrthoDB" id="185373at2759"/>
<dbReference type="Proteomes" id="UP000011083">
    <property type="component" value="Unassembled WGS sequence"/>
</dbReference>
<keyword evidence="1" id="KW-0677">Repeat</keyword>
<organism evidence="5 6">
    <name type="scientific">Acanthamoeba castellanii (strain ATCC 30010 / Neff)</name>
    <dbReference type="NCBI Taxonomy" id="1257118"/>
    <lineage>
        <taxon>Eukaryota</taxon>
        <taxon>Amoebozoa</taxon>
        <taxon>Discosea</taxon>
        <taxon>Longamoebia</taxon>
        <taxon>Centramoebida</taxon>
        <taxon>Acanthamoebidae</taxon>
        <taxon>Acanthamoeba</taxon>
    </lineage>
</organism>
<dbReference type="PROSITE" id="PS51375">
    <property type="entry name" value="PPR"/>
    <property type="match status" value="2"/>
</dbReference>
<dbReference type="AlphaFoldDB" id="L8GFH8"/>
<evidence type="ECO:0000256" key="2">
    <source>
        <dbReference type="PROSITE-ProRule" id="PRU00708"/>
    </source>
</evidence>
<evidence type="ECO:0000313" key="5">
    <source>
        <dbReference type="EMBL" id="ELR10941.1"/>
    </source>
</evidence>
<feature type="repeat" description="PPR" evidence="2">
    <location>
        <begin position="382"/>
        <end position="416"/>
    </location>
</feature>
<feature type="compositionally biased region" description="Acidic residues" evidence="3">
    <location>
        <begin position="514"/>
        <end position="528"/>
    </location>
</feature>
<sequence length="610" mass="68170">MTTEVSIKTTVYRATNCATAAAAPYVHDERPSTNTRRGERNPNHHRRRTTASAQHAASASVSARSTDSASVEQLKETFNRLRQRLSADAGGSGKQQPWLLWDVVAAIKQLGGAMQRLKVRSGKLGGIELDVDVFPLVWRLEIDQLHRLNGLMSALSTLPGAGRNSPVKPDVRVYGKLIASRQTEQAFAALDLMRAHGLHPNLRVITALLPVCTMATVEPVFDQIRRHDLRPDRVFLVGTLELYARSHATDKLLELLRVMEPEFKVAPDVHIFNVALQGCVNAEDLAAGWRVREMMREFKVAPDRASVVQLIALCSQKQLRWDQQRQAWGRAERQRPHPYARPDPQQELMDRWLGDVFADMRRHRIRAWGLFQIMLDAGVEANEVAYNVLLKRCRDLAECDRGLALWETMRASGVPPSATTFALLLQLCGRMPDAVEGAARAQRVWDSMVHEHGRQPDHGHLGALLYACGRTGDVDAALALLDDVKLRYGVAPIEDTFTSLLDGLTAHNNNNSNDNDDDNEVDGDGESEERDRQYEACLRVMRRAEAEGVTPRMQKVKYTFKMSMRRDRFDEAEWLLGCMRRKGLPDAAHQSFAASLASAKAAASVGLVTM</sequence>
<dbReference type="STRING" id="1257118.L8GFH8"/>
<dbReference type="PANTHER" id="PTHR47447:SF17">
    <property type="entry name" value="OS12G0638900 PROTEIN"/>
    <property type="match status" value="1"/>
</dbReference>
<dbReference type="InterPro" id="IPR011990">
    <property type="entry name" value="TPR-like_helical_dom_sf"/>
</dbReference>
<reference evidence="5 6" key="1">
    <citation type="journal article" date="2013" name="Genome Biol.">
        <title>Genome of Acanthamoeba castellanii highlights extensive lateral gene transfer and early evolution of tyrosine kinase signaling.</title>
        <authorList>
            <person name="Clarke M."/>
            <person name="Lohan A.J."/>
            <person name="Liu B."/>
            <person name="Lagkouvardos I."/>
            <person name="Roy S."/>
            <person name="Zafar N."/>
            <person name="Bertelli C."/>
            <person name="Schilde C."/>
            <person name="Kianianmomeni A."/>
            <person name="Burglin T.R."/>
            <person name="Frech C."/>
            <person name="Turcotte B."/>
            <person name="Kopec K.O."/>
            <person name="Synnott J.M."/>
            <person name="Choo C."/>
            <person name="Paponov I."/>
            <person name="Finkler A."/>
            <person name="Soon Heng Tan C."/>
            <person name="Hutchins A.P."/>
            <person name="Weinmeier T."/>
            <person name="Rattei T."/>
            <person name="Chu J.S."/>
            <person name="Gimenez G."/>
            <person name="Irimia M."/>
            <person name="Rigden D.J."/>
            <person name="Fitzpatrick D.A."/>
            <person name="Lorenzo-Morales J."/>
            <person name="Bateman A."/>
            <person name="Chiu C.H."/>
            <person name="Tang P."/>
            <person name="Hegemann P."/>
            <person name="Fromm H."/>
            <person name="Raoult D."/>
            <person name="Greub G."/>
            <person name="Miranda-Saavedra D."/>
            <person name="Chen N."/>
            <person name="Nash P."/>
            <person name="Ginger M.L."/>
            <person name="Horn M."/>
            <person name="Schaap P."/>
            <person name="Caler L."/>
            <person name="Loftus B."/>
        </authorList>
    </citation>
    <scope>NUCLEOTIDE SEQUENCE [LARGE SCALE GENOMIC DNA]</scope>
    <source>
        <strain evidence="5 6">Neff</strain>
    </source>
</reference>
<proteinExistence type="predicted"/>
<dbReference type="InterPro" id="IPR033443">
    <property type="entry name" value="PROP1-like_PPR_dom"/>
</dbReference>
<dbReference type="Gene3D" id="1.25.40.10">
    <property type="entry name" value="Tetratricopeptide repeat domain"/>
    <property type="match status" value="2"/>
</dbReference>
<evidence type="ECO:0000259" key="4">
    <source>
        <dbReference type="Pfam" id="PF17177"/>
    </source>
</evidence>
<evidence type="ECO:0000313" key="6">
    <source>
        <dbReference type="Proteomes" id="UP000011083"/>
    </source>
</evidence>
<protein>
    <submittedName>
        <fullName evidence="5">Pentatricopeptide repeat domain containing protein</fullName>
    </submittedName>
</protein>
<feature type="region of interest" description="Disordered" evidence="3">
    <location>
        <begin position="23"/>
        <end position="70"/>
    </location>
</feature>
<feature type="region of interest" description="Disordered" evidence="3">
    <location>
        <begin position="508"/>
        <end position="532"/>
    </location>
</feature>
<dbReference type="EMBL" id="KB008170">
    <property type="protein sequence ID" value="ELR10941.1"/>
    <property type="molecule type" value="Genomic_DNA"/>
</dbReference>
<feature type="repeat" description="PPR" evidence="2">
    <location>
        <begin position="268"/>
        <end position="302"/>
    </location>
</feature>